<gene>
    <name evidence="2" type="ORF">B0T22DRAFT_532348</name>
</gene>
<dbReference type="Proteomes" id="UP001270362">
    <property type="component" value="Unassembled WGS sequence"/>
</dbReference>
<protein>
    <submittedName>
        <fullName evidence="2">Uncharacterized protein</fullName>
    </submittedName>
</protein>
<feature type="region of interest" description="Disordered" evidence="1">
    <location>
        <begin position="23"/>
        <end position="49"/>
    </location>
</feature>
<evidence type="ECO:0000313" key="2">
    <source>
        <dbReference type="EMBL" id="KAK3692984.1"/>
    </source>
</evidence>
<evidence type="ECO:0000313" key="3">
    <source>
        <dbReference type="Proteomes" id="UP001270362"/>
    </source>
</evidence>
<dbReference type="AlphaFoldDB" id="A0AAE0XGF9"/>
<sequence>MKGIINTSKLRPTWQILTQSVTRKGQRTLGQPATSRGSTQCQTTPSGATSPFRAARNFLQNFSAADSDGEHPSIDPDSALSQQQKLELLERLLRERLATREAAAAPQTLHDADYAAWEGLWLGIATMQSDLGRAEAAEQTVRMMITLRQDTTNLSFLHSLAGMLLARGEYAEAERIEKEVKPWLDGRLGRDSPQALNARRMITAAVWKQGTAGGGGGGVGGAGGDYRWGDGRGGATAELRRELRGEEHSGVIDLRNEVKSGILVLAIR</sequence>
<keyword evidence="3" id="KW-1185">Reference proteome</keyword>
<dbReference type="Gene3D" id="1.25.40.10">
    <property type="entry name" value="Tetratricopeptide repeat domain"/>
    <property type="match status" value="1"/>
</dbReference>
<organism evidence="2 3">
    <name type="scientific">Podospora appendiculata</name>
    <dbReference type="NCBI Taxonomy" id="314037"/>
    <lineage>
        <taxon>Eukaryota</taxon>
        <taxon>Fungi</taxon>
        <taxon>Dikarya</taxon>
        <taxon>Ascomycota</taxon>
        <taxon>Pezizomycotina</taxon>
        <taxon>Sordariomycetes</taxon>
        <taxon>Sordariomycetidae</taxon>
        <taxon>Sordariales</taxon>
        <taxon>Podosporaceae</taxon>
        <taxon>Podospora</taxon>
    </lineage>
</organism>
<comment type="caution">
    <text evidence="2">The sequence shown here is derived from an EMBL/GenBank/DDBJ whole genome shotgun (WGS) entry which is preliminary data.</text>
</comment>
<reference evidence="2" key="1">
    <citation type="journal article" date="2023" name="Mol. Phylogenet. Evol.">
        <title>Genome-scale phylogeny and comparative genomics of the fungal order Sordariales.</title>
        <authorList>
            <person name="Hensen N."/>
            <person name="Bonometti L."/>
            <person name="Westerberg I."/>
            <person name="Brannstrom I.O."/>
            <person name="Guillou S."/>
            <person name="Cros-Aarteil S."/>
            <person name="Calhoun S."/>
            <person name="Haridas S."/>
            <person name="Kuo A."/>
            <person name="Mondo S."/>
            <person name="Pangilinan J."/>
            <person name="Riley R."/>
            <person name="LaButti K."/>
            <person name="Andreopoulos B."/>
            <person name="Lipzen A."/>
            <person name="Chen C."/>
            <person name="Yan M."/>
            <person name="Daum C."/>
            <person name="Ng V."/>
            <person name="Clum A."/>
            <person name="Steindorff A."/>
            <person name="Ohm R.A."/>
            <person name="Martin F."/>
            <person name="Silar P."/>
            <person name="Natvig D.O."/>
            <person name="Lalanne C."/>
            <person name="Gautier V."/>
            <person name="Ament-Velasquez S.L."/>
            <person name="Kruys A."/>
            <person name="Hutchinson M.I."/>
            <person name="Powell A.J."/>
            <person name="Barry K."/>
            <person name="Miller A.N."/>
            <person name="Grigoriev I.V."/>
            <person name="Debuchy R."/>
            <person name="Gladieux P."/>
            <person name="Hiltunen Thoren M."/>
            <person name="Johannesson H."/>
        </authorList>
    </citation>
    <scope>NUCLEOTIDE SEQUENCE</scope>
    <source>
        <strain evidence="2">CBS 314.62</strain>
    </source>
</reference>
<reference evidence="2" key="2">
    <citation type="submission" date="2023-06" db="EMBL/GenBank/DDBJ databases">
        <authorList>
            <consortium name="Lawrence Berkeley National Laboratory"/>
            <person name="Haridas S."/>
            <person name="Hensen N."/>
            <person name="Bonometti L."/>
            <person name="Westerberg I."/>
            <person name="Brannstrom I.O."/>
            <person name="Guillou S."/>
            <person name="Cros-Aarteil S."/>
            <person name="Calhoun S."/>
            <person name="Kuo A."/>
            <person name="Mondo S."/>
            <person name="Pangilinan J."/>
            <person name="Riley R."/>
            <person name="Labutti K."/>
            <person name="Andreopoulos B."/>
            <person name="Lipzen A."/>
            <person name="Chen C."/>
            <person name="Yanf M."/>
            <person name="Daum C."/>
            <person name="Ng V."/>
            <person name="Clum A."/>
            <person name="Steindorff A."/>
            <person name="Ohm R."/>
            <person name="Martin F."/>
            <person name="Silar P."/>
            <person name="Natvig D."/>
            <person name="Lalanne C."/>
            <person name="Gautier V."/>
            <person name="Ament-Velasquez S.L."/>
            <person name="Kruys A."/>
            <person name="Hutchinson M.I."/>
            <person name="Powell A.J."/>
            <person name="Barry K."/>
            <person name="Miller A.N."/>
            <person name="Grigoriev I.V."/>
            <person name="Debuchy R."/>
            <person name="Gladieux P."/>
            <person name="Thoren M.H."/>
            <person name="Johannesson H."/>
        </authorList>
    </citation>
    <scope>NUCLEOTIDE SEQUENCE</scope>
    <source>
        <strain evidence="2">CBS 314.62</strain>
    </source>
</reference>
<accession>A0AAE0XGF9</accession>
<dbReference type="EMBL" id="JAULSO010000001">
    <property type="protein sequence ID" value="KAK3692984.1"/>
    <property type="molecule type" value="Genomic_DNA"/>
</dbReference>
<evidence type="ECO:0000256" key="1">
    <source>
        <dbReference type="SAM" id="MobiDB-lite"/>
    </source>
</evidence>
<proteinExistence type="predicted"/>
<dbReference type="InterPro" id="IPR011990">
    <property type="entry name" value="TPR-like_helical_dom_sf"/>
</dbReference>
<name>A0AAE0XGF9_9PEZI</name>